<evidence type="ECO:0000313" key="15">
    <source>
        <dbReference type="Proteomes" id="UP001144256"/>
    </source>
</evidence>
<evidence type="ECO:0000256" key="9">
    <source>
        <dbReference type="ARBA" id="ARBA00022989"/>
    </source>
</evidence>
<dbReference type="PIRSF" id="PIRSF006603">
    <property type="entry name" value="DinF"/>
    <property type="match status" value="1"/>
</dbReference>
<organism evidence="14 15">
    <name type="scientific">Vallitalea longa</name>
    <dbReference type="NCBI Taxonomy" id="2936439"/>
    <lineage>
        <taxon>Bacteria</taxon>
        <taxon>Bacillati</taxon>
        <taxon>Bacillota</taxon>
        <taxon>Clostridia</taxon>
        <taxon>Lachnospirales</taxon>
        <taxon>Vallitaleaceae</taxon>
        <taxon>Vallitalea</taxon>
    </lineage>
</organism>
<sequence>MENNSRQNKMGTMKISKLMFVMSGPAIIAMVVQALYNVVDSIFVARYSEDAFTAVSYAFPIQLIIIAFFVGLGIGINSLISRKLGEKDVETASNAAEHGLLMSLALYLIILLLGIFFANDFFEWFTKSKNIIELGTQYIQIIMFFSFGRLIAQAGMSILQGTGNMIHPMISQLIGAVINIILDPILIFGYFGLPEMGIRGAAIATVIGQILSMVYMLIVLYTKDHQVKLDFRSFKYDRNIIKGIMKVGLPAAVMQAIGSVMLIGLNLVLGSFGDVAVRVMGVYYKLQSFVFMPVFGLSQGIMPIVGYNYGAKNKERLMKAIKLGITAAIIYMSLGFLAFQIIPSQLFSLFNSSQEMVSIGVIAFRIISFIFPMAAISIMYSTSFQGMGKAHISMIVSIIRQLVVLLPCAFIFGKIFGLNGVWFSFITSEIAGLSVALISFKKVYKNQLSTW</sequence>
<dbReference type="InterPro" id="IPR002528">
    <property type="entry name" value="MATE_fam"/>
</dbReference>
<dbReference type="NCBIfam" id="TIGR00797">
    <property type="entry name" value="matE"/>
    <property type="match status" value="1"/>
</dbReference>
<feature type="transmembrane region" description="Helical" evidence="13">
    <location>
        <begin position="362"/>
        <end position="380"/>
    </location>
</feature>
<keyword evidence="15" id="KW-1185">Reference proteome</keyword>
<dbReference type="RefSeq" id="WP_281816228.1">
    <property type="nucleotide sequence ID" value="NZ_BRLB01000008.1"/>
</dbReference>
<keyword evidence="6" id="KW-0050">Antiport</keyword>
<comment type="similarity">
    <text evidence="3">Belongs to the multi antimicrobial extrusion (MATE) (TC 2.A.66.1) family.</text>
</comment>
<evidence type="ECO:0000256" key="1">
    <source>
        <dbReference type="ARBA" id="ARBA00003408"/>
    </source>
</evidence>
<feature type="transmembrane region" description="Helical" evidence="13">
    <location>
        <begin position="421"/>
        <end position="440"/>
    </location>
</feature>
<evidence type="ECO:0000313" key="14">
    <source>
        <dbReference type="EMBL" id="GKX30226.1"/>
    </source>
</evidence>
<keyword evidence="7" id="KW-1003">Cell membrane</keyword>
<feature type="transmembrane region" description="Helical" evidence="13">
    <location>
        <begin position="198"/>
        <end position="222"/>
    </location>
</feature>
<evidence type="ECO:0000256" key="5">
    <source>
        <dbReference type="ARBA" id="ARBA00022448"/>
    </source>
</evidence>
<name>A0A9W6DEI7_9FIRM</name>
<dbReference type="InterPro" id="IPR048279">
    <property type="entry name" value="MdtK-like"/>
</dbReference>
<dbReference type="InterPro" id="IPR050222">
    <property type="entry name" value="MATE_MdtK"/>
</dbReference>
<dbReference type="GO" id="GO:0015297">
    <property type="term" value="F:antiporter activity"/>
    <property type="evidence" value="ECO:0007669"/>
    <property type="project" value="UniProtKB-KW"/>
</dbReference>
<dbReference type="EMBL" id="BRLB01000008">
    <property type="protein sequence ID" value="GKX30226.1"/>
    <property type="molecule type" value="Genomic_DNA"/>
</dbReference>
<dbReference type="Proteomes" id="UP001144256">
    <property type="component" value="Unassembled WGS sequence"/>
</dbReference>
<keyword evidence="10" id="KW-0406">Ion transport</keyword>
<evidence type="ECO:0000256" key="12">
    <source>
        <dbReference type="ARBA" id="ARBA00031636"/>
    </source>
</evidence>
<evidence type="ECO:0000256" key="13">
    <source>
        <dbReference type="SAM" id="Phobius"/>
    </source>
</evidence>
<dbReference type="PANTHER" id="PTHR43298">
    <property type="entry name" value="MULTIDRUG RESISTANCE PROTEIN NORM-RELATED"/>
    <property type="match status" value="1"/>
</dbReference>
<evidence type="ECO:0000256" key="6">
    <source>
        <dbReference type="ARBA" id="ARBA00022449"/>
    </source>
</evidence>
<dbReference type="GO" id="GO:0042910">
    <property type="term" value="F:xenobiotic transmembrane transporter activity"/>
    <property type="evidence" value="ECO:0007669"/>
    <property type="project" value="InterPro"/>
</dbReference>
<feature type="transmembrane region" description="Helical" evidence="13">
    <location>
        <begin position="100"/>
        <end position="118"/>
    </location>
</feature>
<comment type="subcellular location">
    <subcellularLocation>
        <location evidence="2">Cell membrane</location>
        <topology evidence="2">Multi-pass membrane protein</topology>
    </subcellularLocation>
</comment>
<evidence type="ECO:0000256" key="7">
    <source>
        <dbReference type="ARBA" id="ARBA00022475"/>
    </source>
</evidence>
<evidence type="ECO:0000256" key="3">
    <source>
        <dbReference type="ARBA" id="ARBA00010199"/>
    </source>
</evidence>
<dbReference type="GO" id="GO:0006811">
    <property type="term" value="P:monoatomic ion transport"/>
    <property type="evidence" value="ECO:0007669"/>
    <property type="project" value="UniProtKB-KW"/>
</dbReference>
<evidence type="ECO:0000256" key="8">
    <source>
        <dbReference type="ARBA" id="ARBA00022692"/>
    </source>
</evidence>
<keyword evidence="5" id="KW-0813">Transport</keyword>
<feature type="transmembrane region" description="Helical" evidence="13">
    <location>
        <begin position="243"/>
        <end position="269"/>
    </location>
</feature>
<gene>
    <name evidence="14" type="ORF">SH1V18_27060</name>
</gene>
<feature type="transmembrane region" description="Helical" evidence="13">
    <location>
        <begin position="289"/>
        <end position="309"/>
    </location>
</feature>
<comment type="caution">
    <text evidence="14">The sequence shown here is derived from an EMBL/GenBank/DDBJ whole genome shotgun (WGS) entry which is preliminary data.</text>
</comment>
<keyword evidence="9 13" id="KW-1133">Transmembrane helix</keyword>
<dbReference type="AlphaFoldDB" id="A0A9W6DEI7"/>
<evidence type="ECO:0000256" key="4">
    <source>
        <dbReference type="ARBA" id="ARBA00020268"/>
    </source>
</evidence>
<reference evidence="14" key="1">
    <citation type="submission" date="2022-06" db="EMBL/GenBank/DDBJ databases">
        <title>Vallitalea longa sp. nov., an anaerobic bacterium isolated from marine sediment.</title>
        <authorList>
            <person name="Hirano S."/>
            <person name="Terahara T."/>
            <person name="Mori K."/>
            <person name="Hamada M."/>
            <person name="Matsumoto R."/>
            <person name="Kobayashi T."/>
        </authorList>
    </citation>
    <scope>NUCLEOTIDE SEQUENCE</scope>
    <source>
        <strain evidence="14">SH18-1</strain>
    </source>
</reference>
<feature type="transmembrane region" description="Helical" evidence="13">
    <location>
        <begin position="59"/>
        <end position="80"/>
    </location>
</feature>
<proteinExistence type="inferred from homology"/>
<evidence type="ECO:0000256" key="10">
    <source>
        <dbReference type="ARBA" id="ARBA00023065"/>
    </source>
</evidence>
<dbReference type="Pfam" id="PF01554">
    <property type="entry name" value="MatE"/>
    <property type="match status" value="2"/>
</dbReference>
<dbReference type="CDD" id="cd13144">
    <property type="entry name" value="MATE_like_4"/>
    <property type="match status" value="1"/>
</dbReference>
<evidence type="ECO:0000256" key="2">
    <source>
        <dbReference type="ARBA" id="ARBA00004651"/>
    </source>
</evidence>
<feature type="transmembrane region" description="Helical" evidence="13">
    <location>
        <begin position="138"/>
        <end position="159"/>
    </location>
</feature>
<dbReference type="GO" id="GO:0005886">
    <property type="term" value="C:plasma membrane"/>
    <property type="evidence" value="ECO:0007669"/>
    <property type="project" value="UniProtKB-SubCell"/>
</dbReference>
<evidence type="ECO:0000256" key="11">
    <source>
        <dbReference type="ARBA" id="ARBA00023136"/>
    </source>
</evidence>
<feature type="transmembrane region" description="Helical" evidence="13">
    <location>
        <begin position="20"/>
        <end position="39"/>
    </location>
</feature>
<dbReference type="PANTHER" id="PTHR43298:SF2">
    <property type="entry name" value="FMN_FAD EXPORTER YEEO-RELATED"/>
    <property type="match status" value="1"/>
</dbReference>
<feature type="transmembrane region" description="Helical" evidence="13">
    <location>
        <begin position="171"/>
        <end position="192"/>
    </location>
</feature>
<feature type="transmembrane region" description="Helical" evidence="13">
    <location>
        <begin position="392"/>
        <end position="415"/>
    </location>
</feature>
<keyword evidence="8 13" id="KW-0812">Transmembrane</keyword>
<keyword evidence="11 13" id="KW-0472">Membrane</keyword>
<feature type="transmembrane region" description="Helical" evidence="13">
    <location>
        <begin position="321"/>
        <end position="342"/>
    </location>
</feature>
<comment type="function">
    <text evidence="1">Multidrug efflux pump.</text>
</comment>
<protein>
    <recommendedName>
        <fullName evidence="4">Probable multidrug resistance protein NorM</fullName>
    </recommendedName>
    <alternativeName>
        <fullName evidence="12">Multidrug-efflux transporter</fullName>
    </alternativeName>
</protein>
<accession>A0A9W6DEI7</accession>